<accession>A0A699GJM8</accession>
<gene>
    <name evidence="2" type="ORF">Tci_001861</name>
</gene>
<evidence type="ECO:0000256" key="1">
    <source>
        <dbReference type="SAM" id="MobiDB-lite"/>
    </source>
</evidence>
<name>A0A699GJM8_TANCI</name>
<dbReference type="AlphaFoldDB" id="A0A699GJM8"/>
<reference evidence="2" key="1">
    <citation type="journal article" date="2019" name="Sci. Rep.">
        <title>Draft genome of Tanacetum cinerariifolium, the natural source of mosquito coil.</title>
        <authorList>
            <person name="Yamashiro T."/>
            <person name="Shiraishi A."/>
            <person name="Satake H."/>
            <person name="Nakayama K."/>
        </authorList>
    </citation>
    <scope>NUCLEOTIDE SEQUENCE</scope>
</reference>
<dbReference type="EMBL" id="BKCJ010000108">
    <property type="protein sequence ID" value="GEU29883.1"/>
    <property type="molecule type" value="Genomic_DNA"/>
</dbReference>
<protein>
    <submittedName>
        <fullName evidence="2">T-complex protein 1 subunit gamma</fullName>
    </submittedName>
</protein>
<sequence length="76" mass="8772">MQSPVLVLKDSLTRESGSKVHHQNIQASKGDQGKTKNQRTLKGVWLNSVMEKSRKSLRDFEFKVLPIVHRLRKSMK</sequence>
<proteinExistence type="predicted"/>
<feature type="region of interest" description="Disordered" evidence="1">
    <location>
        <begin position="10"/>
        <end position="36"/>
    </location>
</feature>
<comment type="caution">
    <text evidence="2">The sequence shown here is derived from an EMBL/GenBank/DDBJ whole genome shotgun (WGS) entry which is preliminary data.</text>
</comment>
<organism evidence="2">
    <name type="scientific">Tanacetum cinerariifolium</name>
    <name type="common">Dalmatian daisy</name>
    <name type="synonym">Chrysanthemum cinerariifolium</name>
    <dbReference type="NCBI Taxonomy" id="118510"/>
    <lineage>
        <taxon>Eukaryota</taxon>
        <taxon>Viridiplantae</taxon>
        <taxon>Streptophyta</taxon>
        <taxon>Embryophyta</taxon>
        <taxon>Tracheophyta</taxon>
        <taxon>Spermatophyta</taxon>
        <taxon>Magnoliopsida</taxon>
        <taxon>eudicotyledons</taxon>
        <taxon>Gunneridae</taxon>
        <taxon>Pentapetalae</taxon>
        <taxon>asterids</taxon>
        <taxon>campanulids</taxon>
        <taxon>Asterales</taxon>
        <taxon>Asteraceae</taxon>
        <taxon>Asteroideae</taxon>
        <taxon>Anthemideae</taxon>
        <taxon>Anthemidinae</taxon>
        <taxon>Tanacetum</taxon>
    </lineage>
</organism>
<evidence type="ECO:0000313" key="2">
    <source>
        <dbReference type="EMBL" id="GEU29883.1"/>
    </source>
</evidence>